<evidence type="ECO:0000256" key="1">
    <source>
        <dbReference type="SAM" id="MobiDB-lite"/>
    </source>
</evidence>
<feature type="region of interest" description="Disordered" evidence="1">
    <location>
        <begin position="1"/>
        <end position="51"/>
    </location>
</feature>
<protein>
    <submittedName>
        <fullName evidence="3">Extensin-like</fullName>
    </submittedName>
</protein>
<dbReference type="InParanoid" id="A0A6J2PZJ6"/>
<name>A0A6J2PZJ6_COTGO</name>
<feature type="compositionally biased region" description="Low complexity" evidence="1">
    <location>
        <begin position="333"/>
        <end position="353"/>
    </location>
</feature>
<evidence type="ECO:0000313" key="3">
    <source>
        <dbReference type="RefSeq" id="XP_029290915.1"/>
    </source>
</evidence>
<evidence type="ECO:0000313" key="2">
    <source>
        <dbReference type="Proteomes" id="UP000504630"/>
    </source>
</evidence>
<gene>
    <name evidence="3" type="primary">LOC115010485</name>
</gene>
<feature type="region of interest" description="Disordered" evidence="1">
    <location>
        <begin position="333"/>
        <end position="423"/>
    </location>
</feature>
<dbReference type="RefSeq" id="XP_029290915.1">
    <property type="nucleotide sequence ID" value="XM_029435055.1"/>
</dbReference>
<organism evidence="2 3">
    <name type="scientific">Cottoperca gobio</name>
    <name type="common">Frogmouth</name>
    <name type="synonym">Aphritis gobio</name>
    <dbReference type="NCBI Taxonomy" id="56716"/>
    <lineage>
        <taxon>Eukaryota</taxon>
        <taxon>Metazoa</taxon>
        <taxon>Chordata</taxon>
        <taxon>Craniata</taxon>
        <taxon>Vertebrata</taxon>
        <taxon>Euteleostomi</taxon>
        <taxon>Actinopterygii</taxon>
        <taxon>Neopterygii</taxon>
        <taxon>Teleostei</taxon>
        <taxon>Neoteleostei</taxon>
        <taxon>Acanthomorphata</taxon>
        <taxon>Eupercaria</taxon>
        <taxon>Perciformes</taxon>
        <taxon>Notothenioidei</taxon>
        <taxon>Bovichtidae</taxon>
        <taxon>Cottoperca</taxon>
    </lineage>
</organism>
<feature type="compositionally biased region" description="Basic residues" evidence="1">
    <location>
        <begin position="20"/>
        <end position="29"/>
    </location>
</feature>
<sequence>MPQATLVLQRHPTAHEPHSQAHRAHHAHSSHSPTAHSPSSQPQSPHQPNYLTRYSSAHSRISRTLISYMPSHLAHHTGLISLTASSATAPQLTATLQPTAQQLRLHLTALHHSPSHTASLPHSPAHAHTYISHHQLQSSPHPTALRILQPTTASQPISPRTSPKPTSPTATATAIAYTCSHIPSHKPLTSHHAHRVTAHSLLPTYIYQPNLRQQSYSQPTAHNAHSPQLAPLRKPQLTLDHPKPVTAHSPSHISAQLSIQPDIYPPAQRSTRHTKLLTPPRRLLIIASFTPHEPTSHSRVLVATPAASPAYSPQPTAHSTNLTAYSPRPFTCPSTYSPTSSSRHSPHPTAAHPESVHESITSHSGYSPQSTVSHKLTSTTANLQPTAHSSQPTAHSPQPTAYSPPSQLHQLQPSSPSSQPYSYAAQLTCRQLTPTRHSSAHAHSSRLQPSIPGLHLHISHLHNLQPTAHSPHTSPTSRSSGTAPTSSSSLQPPRHSSTSLHISSSTAHSPQPTAHSLQPTAHSPQPTAHSPQPT</sequence>
<feature type="region of interest" description="Disordered" evidence="1">
    <location>
        <begin position="465"/>
        <end position="534"/>
    </location>
</feature>
<feature type="compositionally biased region" description="Polar residues" evidence="1">
    <location>
        <begin position="358"/>
        <end position="401"/>
    </location>
</feature>
<keyword evidence="2" id="KW-1185">Reference proteome</keyword>
<proteinExistence type="predicted"/>
<feature type="non-terminal residue" evidence="3">
    <location>
        <position position="534"/>
    </location>
</feature>
<dbReference type="AlphaFoldDB" id="A0A6J2PZJ6"/>
<feature type="compositionally biased region" description="Polar residues" evidence="1">
    <location>
        <begin position="510"/>
        <end position="534"/>
    </location>
</feature>
<feature type="compositionally biased region" description="Low complexity" evidence="1">
    <location>
        <begin position="30"/>
        <end position="48"/>
    </location>
</feature>
<dbReference type="Proteomes" id="UP000504630">
    <property type="component" value="Chromosome 7"/>
</dbReference>
<dbReference type="GeneID" id="115010485"/>
<dbReference type="KEGG" id="cgob:115010485"/>
<reference evidence="3" key="1">
    <citation type="submission" date="2025-08" db="UniProtKB">
        <authorList>
            <consortium name="RefSeq"/>
        </authorList>
    </citation>
    <scope>IDENTIFICATION</scope>
</reference>
<feature type="compositionally biased region" description="Low complexity" evidence="1">
    <location>
        <begin position="466"/>
        <end position="509"/>
    </location>
</feature>
<accession>A0A6J2PZJ6</accession>
<feature type="compositionally biased region" description="Low complexity" evidence="1">
    <location>
        <begin position="403"/>
        <end position="423"/>
    </location>
</feature>